<dbReference type="SUPFAM" id="SSF52821">
    <property type="entry name" value="Rhodanese/Cell cycle control phosphatase"/>
    <property type="match status" value="1"/>
</dbReference>
<sequence length="150" mass="16169">MIKMYNPLRQFATLLGAAFLLIGCSQAAGPTLTAPEALEKAQAAELTLIDIRTPMEWRQTGVAPLALRIDMQDPKGPEGFADKVLAAVRGDKSAPIAIICRTGNRTGYMQRELMARGFSNVYNISEGMAGSTAGPGWIRRGLPIESCRNC</sequence>
<protein>
    <submittedName>
        <fullName evidence="3">Rhodanese-related sulfurtransferase</fullName>
    </submittedName>
</protein>
<dbReference type="HOGENOM" id="CLU_089574_10_2_6"/>
<dbReference type="AlphaFoldDB" id="I3YCC1"/>
<organism evidence="3 4">
    <name type="scientific">Thiocystis violascens (strain ATCC 17096 / DSM 198 / 6111)</name>
    <name type="common">Chromatium violascens</name>
    <dbReference type="NCBI Taxonomy" id="765911"/>
    <lineage>
        <taxon>Bacteria</taxon>
        <taxon>Pseudomonadati</taxon>
        <taxon>Pseudomonadota</taxon>
        <taxon>Gammaproteobacteria</taxon>
        <taxon>Chromatiales</taxon>
        <taxon>Chromatiaceae</taxon>
        <taxon>Thiocystis</taxon>
    </lineage>
</organism>
<feature type="signal peptide" evidence="1">
    <location>
        <begin position="1"/>
        <end position="27"/>
    </location>
</feature>
<evidence type="ECO:0000313" key="3">
    <source>
        <dbReference type="EMBL" id="AFL74639.1"/>
    </source>
</evidence>
<evidence type="ECO:0000313" key="4">
    <source>
        <dbReference type="Proteomes" id="UP000006062"/>
    </source>
</evidence>
<dbReference type="Proteomes" id="UP000006062">
    <property type="component" value="Chromosome"/>
</dbReference>
<proteinExistence type="predicted"/>
<gene>
    <name evidence="3" type="ordered locus">Thivi_2721</name>
</gene>
<dbReference type="STRING" id="765911.Thivi_2721"/>
<dbReference type="Gene3D" id="3.40.250.10">
    <property type="entry name" value="Rhodanese-like domain"/>
    <property type="match status" value="1"/>
</dbReference>
<dbReference type="InterPro" id="IPR050229">
    <property type="entry name" value="GlpE_sulfurtransferase"/>
</dbReference>
<keyword evidence="3" id="KW-0808">Transferase</keyword>
<dbReference type="GO" id="GO:0016740">
    <property type="term" value="F:transferase activity"/>
    <property type="evidence" value="ECO:0007669"/>
    <property type="project" value="UniProtKB-KW"/>
</dbReference>
<feature type="chain" id="PRO_5003682914" evidence="1">
    <location>
        <begin position="28"/>
        <end position="150"/>
    </location>
</feature>
<reference evidence="3 4" key="1">
    <citation type="submission" date="2012-06" db="EMBL/GenBank/DDBJ databases">
        <title>Complete sequence of Thiocystis violascens DSM 198.</title>
        <authorList>
            <consortium name="US DOE Joint Genome Institute"/>
            <person name="Lucas S."/>
            <person name="Han J."/>
            <person name="Lapidus A."/>
            <person name="Cheng J.-F."/>
            <person name="Goodwin L."/>
            <person name="Pitluck S."/>
            <person name="Peters L."/>
            <person name="Ovchinnikova G."/>
            <person name="Teshima H."/>
            <person name="Detter J.C."/>
            <person name="Han C."/>
            <person name="Tapia R."/>
            <person name="Land M."/>
            <person name="Hauser L."/>
            <person name="Kyrpides N."/>
            <person name="Ivanova N."/>
            <person name="Pagani I."/>
            <person name="Vogl K."/>
            <person name="Liu Z."/>
            <person name="Frigaard N.-U."/>
            <person name="Bryant D."/>
            <person name="Woyke T."/>
        </authorList>
    </citation>
    <scope>NUCLEOTIDE SEQUENCE [LARGE SCALE GENOMIC DNA]</scope>
    <source>
        <strain evidence="4">ATCC 17096 / DSM 198 / 6111</strain>
    </source>
</reference>
<evidence type="ECO:0000256" key="1">
    <source>
        <dbReference type="SAM" id="SignalP"/>
    </source>
</evidence>
<dbReference type="KEGG" id="tvi:Thivi_2721"/>
<dbReference type="eggNOG" id="COG0607">
    <property type="taxonomic scope" value="Bacteria"/>
</dbReference>
<dbReference type="Pfam" id="PF00581">
    <property type="entry name" value="Rhodanese"/>
    <property type="match status" value="1"/>
</dbReference>
<dbReference type="InterPro" id="IPR036873">
    <property type="entry name" value="Rhodanese-like_dom_sf"/>
</dbReference>
<accession>I3YCC1</accession>
<dbReference type="PROSITE" id="PS50206">
    <property type="entry name" value="RHODANESE_3"/>
    <property type="match status" value="1"/>
</dbReference>
<keyword evidence="1" id="KW-0732">Signal</keyword>
<dbReference type="PROSITE" id="PS51257">
    <property type="entry name" value="PROKAR_LIPOPROTEIN"/>
    <property type="match status" value="1"/>
</dbReference>
<name>I3YCC1_THIV6</name>
<dbReference type="PANTHER" id="PTHR43031:SF16">
    <property type="entry name" value="OXIDOREDUCTASE"/>
    <property type="match status" value="1"/>
</dbReference>
<dbReference type="SMART" id="SM00450">
    <property type="entry name" value="RHOD"/>
    <property type="match status" value="1"/>
</dbReference>
<evidence type="ECO:0000259" key="2">
    <source>
        <dbReference type="PROSITE" id="PS50206"/>
    </source>
</evidence>
<keyword evidence="4" id="KW-1185">Reference proteome</keyword>
<feature type="domain" description="Rhodanese" evidence="2">
    <location>
        <begin position="42"/>
        <end position="146"/>
    </location>
</feature>
<dbReference type="PANTHER" id="PTHR43031">
    <property type="entry name" value="FAD-DEPENDENT OXIDOREDUCTASE"/>
    <property type="match status" value="1"/>
</dbReference>
<dbReference type="EMBL" id="CP003154">
    <property type="protein sequence ID" value="AFL74639.1"/>
    <property type="molecule type" value="Genomic_DNA"/>
</dbReference>
<dbReference type="OrthoDB" id="9814548at2"/>
<dbReference type="InterPro" id="IPR001763">
    <property type="entry name" value="Rhodanese-like_dom"/>
</dbReference>